<proteinExistence type="predicted"/>
<dbReference type="InterPro" id="IPR029024">
    <property type="entry name" value="TerB-like"/>
</dbReference>
<organism evidence="2 3">
    <name type="scientific">Rufibacter roseus</name>
    <dbReference type="NCBI Taxonomy" id="1567108"/>
    <lineage>
        <taxon>Bacteria</taxon>
        <taxon>Pseudomonadati</taxon>
        <taxon>Bacteroidota</taxon>
        <taxon>Cytophagia</taxon>
        <taxon>Cytophagales</taxon>
        <taxon>Hymenobacteraceae</taxon>
        <taxon>Rufibacter</taxon>
    </lineage>
</organism>
<dbReference type="Gene3D" id="1.10.3680.10">
    <property type="entry name" value="TerB-like"/>
    <property type="match status" value="1"/>
</dbReference>
<feature type="domain" description="Co-chaperone DjlA N-terminal" evidence="1">
    <location>
        <begin position="7"/>
        <end position="57"/>
    </location>
</feature>
<dbReference type="RefSeq" id="WP_066617761.1">
    <property type="nucleotide sequence ID" value="NZ_JBHSYQ010000005.1"/>
</dbReference>
<name>A0ABW2DKG1_9BACT</name>
<accession>A0ABW2DKG1</accession>
<dbReference type="Proteomes" id="UP001596405">
    <property type="component" value="Unassembled WGS sequence"/>
</dbReference>
<dbReference type="EMBL" id="JBHSYQ010000005">
    <property type="protein sequence ID" value="MFC6998357.1"/>
    <property type="molecule type" value="Genomic_DNA"/>
</dbReference>
<reference evidence="3" key="1">
    <citation type="journal article" date="2019" name="Int. J. Syst. Evol. Microbiol.">
        <title>The Global Catalogue of Microorganisms (GCM) 10K type strain sequencing project: providing services to taxonomists for standard genome sequencing and annotation.</title>
        <authorList>
            <consortium name="The Broad Institute Genomics Platform"/>
            <consortium name="The Broad Institute Genome Sequencing Center for Infectious Disease"/>
            <person name="Wu L."/>
            <person name="Ma J."/>
        </authorList>
    </citation>
    <scope>NUCLEOTIDE SEQUENCE [LARGE SCALE GENOMIC DNA]</scope>
    <source>
        <strain evidence="3">CGMCC 4.7393</strain>
    </source>
</reference>
<sequence length="128" mass="14488">MAINKSFEELLNTQQKKLAFFQNLILVAVADGYLDESESNFLVTIGDQLGLTEEETQPIADNISVLSFIIPEDGLHKTLELQTLVLMMLQDGELEESEYKLCADYARRIGYSQDVLDEMIDQLKQGQL</sequence>
<keyword evidence="3" id="KW-1185">Reference proteome</keyword>
<gene>
    <name evidence="2" type="ORF">ACFQHR_12030</name>
</gene>
<dbReference type="Pfam" id="PF05099">
    <property type="entry name" value="TerB"/>
    <property type="match status" value="1"/>
</dbReference>
<dbReference type="SUPFAM" id="SSF158682">
    <property type="entry name" value="TerB-like"/>
    <property type="match status" value="1"/>
</dbReference>
<dbReference type="InterPro" id="IPR007791">
    <property type="entry name" value="DjlA_N"/>
</dbReference>
<evidence type="ECO:0000313" key="3">
    <source>
        <dbReference type="Proteomes" id="UP001596405"/>
    </source>
</evidence>
<evidence type="ECO:0000313" key="2">
    <source>
        <dbReference type="EMBL" id="MFC6998357.1"/>
    </source>
</evidence>
<comment type="caution">
    <text evidence="2">The sequence shown here is derived from an EMBL/GenBank/DDBJ whole genome shotgun (WGS) entry which is preliminary data.</text>
</comment>
<protein>
    <submittedName>
        <fullName evidence="2">TerB family tellurite resistance protein</fullName>
    </submittedName>
</protein>
<evidence type="ECO:0000259" key="1">
    <source>
        <dbReference type="Pfam" id="PF05099"/>
    </source>
</evidence>